<sequence>MNDAKMKIGNLIIADANILNDLNFNRSVILLTEHSSNGSLGFILNKKLNIKLKDIILDTDCNFSIFYGGPVEPENLYFIHTKPEIIPNSIEISDGIFWGGDFNKIIESLNNNQLKKSDIRFFLGYTGWDFEQLKNEIDTNSWLFKTNIFTNSILKKVPSNLWKELMMTFGNKQIIWCNAPEDPVLN</sequence>
<dbReference type="RefSeq" id="WP_125019908.1">
    <property type="nucleotide sequence ID" value="NZ_RQVQ01000040.1"/>
</dbReference>
<dbReference type="AlphaFoldDB" id="A0A3P3W085"/>
<evidence type="ECO:0000313" key="1">
    <source>
        <dbReference type="EMBL" id="RRJ88445.1"/>
    </source>
</evidence>
<reference evidence="1 2" key="1">
    <citation type="submission" date="2018-11" db="EMBL/GenBank/DDBJ databases">
        <title>Flavobacterium sp. nov., YIM 102701-2 draft genome.</title>
        <authorList>
            <person name="Li G."/>
            <person name="Jiang Y."/>
        </authorList>
    </citation>
    <scope>NUCLEOTIDE SEQUENCE [LARGE SCALE GENOMIC DNA]</scope>
    <source>
        <strain evidence="1 2">YIM 102701-2</strain>
    </source>
</reference>
<dbReference type="PANTHER" id="PTHR31984">
    <property type="entry name" value="TRANSPORTER, PUTATIVE (DUF179)-RELATED"/>
    <property type="match status" value="1"/>
</dbReference>
<dbReference type="Gene3D" id="3.40.1740.10">
    <property type="entry name" value="VC0467-like"/>
    <property type="match status" value="1"/>
</dbReference>
<gene>
    <name evidence="1" type="ORF">EG240_13605</name>
</gene>
<organism evidence="1 2">
    <name type="scientific">Paenimyroides tangerinum</name>
    <dbReference type="NCBI Taxonomy" id="2488728"/>
    <lineage>
        <taxon>Bacteria</taxon>
        <taxon>Pseudomonadati</taxon>
        <taxon>Bacteroidota</taxon>
        <taxon>Flavobacteriia</taxon>
        <taxon>Flavobacteriales</taxon>
        <taxon>Flavobacteriaceae</taxon>
        <taxon>Paenimyroides</taxon>
    </lineage>
</organism>
<dbReference type="EMBL" id="RQVQ01000040">
    <property type="protein sequence ID" value="RRJ88445.1"/>
    <property type="molecule type" value="Genomic_DNA"/>
</dbReference>
<protein>
    <submittedName>
        <fullName evidence="1">YqgE/AlgH family protein</fullName>
    </submittedName>
</protein>
<dbReference type="OrthoDB" id="9807486at2"/>
<accession>A0A3P3W085</accession>
<comment type="caution">
    <text evidence="1">The sequence shown here is derived from an EMBL/GenBank/DDBJ whole genome shotgun (WGS) entry which is preliminary data.</text>
</comment>
<name>A0A3P3W085_9FLAO</name>
<proteinExistence type="predicted"/>
<evidence type="ECO:0000313" key="2">
    <source>
        <dbReference type="Proteomes" id="UP000275719"/>
    </source>
</evidence>
<keyword evidence="2" id="KW-1185">Reference proteome</keyword>
<dbReference type="SUPFAM" id="SSF143456">
    <property type="entry name" value="VC0467-like"/>
    <property type="match status" value="1"/>
</dbReference>
<dbReference type="InterPro" id="IPR003774">
    <property type="entry name" value="AlgH-like"/>
</dbReference>
<dbReference type="Pfam" id="PF02622">
    <property type="entry name" value="DUF179"/>
    <property type="match status" value="1"/>
</dbReference>
<dbReference type="Proteomes" id="UP000275719">
    <property type="component" value="Unassembled WGS sequence"/>
</dbReference>
<dbReference type="PANTHER" id="PTHR31984:SF17">
    <property type="entry name" value="TRANSCRIPTIONAL REGULATOR"/>
    <property type="match status" value="1"/>
</dbReference>